<dbReference type="InterPro" id="IPR009078">
    <property type="entry name" value="Ferritin-like_SF"/>
</dbReference>
<gene>
    <name evidence="4" type="ORF">FQP90_16815</name>
</gene>
<feature type="region of interest" description="Disordered" evidence="1">
    <location>
        <begin position="202"/>
        <end position="229"/>
    </location>
</feature>
<keyword evidence="2" id="KW-1133">Transmembrane helix</keyword>
<keyword evidence="2" id="KW-0472">Membrane</keyword>
<proteinExistence type="predicted"/>
<feature type="region of interest" description="Disordered" evidence="1">
    <location>
        <begin position="371"/>
        <end position="397"/>
    </location>
</feature>
<organism evidence="4 5">
    <name type="scientific">Paenarthrobacter nitroguajacolicus</name>
    <name type="common">Arthrobacter nitroguajacolicus</name>
    <dbReference type="NCBI Taxonomy" id="211146"/>
    <lineage>
        <taxon>Bacteria</taxon>
        <taxon>Bacillati</taxon>
        <taxon>Actinomycetota</taxon>
        <taxon>Actinomycetes</taxon>
        <taxon>Micrococcales</taxon>
        <taxon>Micrococcaceae</taxon>
        <taxon>Paenarthrobacter</taxon>
    </lineage>
</organism>
<evidence type="ECO:0000313" key="5">
    <source>
        <dbReference type="Proteomes" id="UP000316500"/>
    </source>
</evidence>
<evidence type="ECO:0000259" key="3">
    <source>
        <dbReference type="Pfam" id="PF14530"/>
    </source>
</evidence>
<keyword evidence="2" id="KW-0812">Transmembrane</keyword>
<dbReference type="Pfam" id="PF14530">
    <property type="entry name" value="DUF4439"/>
    <property type="match status" value="1"/>
</dbReference>
<evidence type="ECO:0000256" key="1">
    <source>
        <dbReference type="SAM" id="MobiDB-lite"/>
    </source>
</evidence>
<dbReference type="AlphaFoldDB" id="A0A558GU68"/>
<feature type="region of interest" description="Disordered" evidence="1">
    <location>
        <begin position="121"/>
        <end position="147"/>
    </location>
</feature>
<dbReference type="EMBL" id="VNFK01000014">
    <property type="protein sequence ID" value="TVU60434.1"/>
    <property type="molecule type" value="Genomic_DNA"/>
</dbReference>
<name>A0A558GU68_PAENT</name>
<feature type="transmembrane region" description="Helical" evidence="2">
    <location>
        <begin position="42"/>
        <end position="60"/>
    </location>
</feature>
<accession>A0A558GU68</accession>
<dbReference type="InterPro" id="IPR012347">
    <property type="entry name" value="Ferritin-like"/>
</dbReference>
<reference evidence="4 5" key="1">
    <citation type="submission" date="2019-07" db="EMBL/GenBank/DDBJ databases">
        <title>Diversity of Bacteria from Kongsfjorden, Arctic.</title>
        <authorList>
            <person name="Yu Y."/>
        </authorList>
    </citation>
    <scope>NUCLEOTIDE SEQUENCE [LARGE SCALE GENOMIC DNA]</scope>
    <source>
        <strain evidence="4 5">SM1928</strain>
    </source>
</reference>
<feature type="compositionally biased region" description="Low complexity" evidence="1">
    <location>
        <begin position="384"/>
        <end position="397"/>
    </location>
</feature>
<dbReference type="Gene3D" id="1.20.1260.10">
    <property type="match status" value="1"/>
</dbReference>
<sequence length="397" mass="40515">MTTSLTIFAGTWCTEFPAHVTPWCVVDEQTSEKQRTPAWGRLVLVSVVALLVAGTGVVLIPRDSGTPPAIPFSESARAHAFEDTLQLSESAAALAEASVPDTGKAGLEKAVTLLTTHARALLDPADTSPSRSSTPLEPPADGTPNAKPTRAALVTALAGSGQKRLDDAREADGGIARLLAAVGSAQLLEAEELAAAWQLPAPKQTPYSTSKGPSGSSVPAAGTSATACPSTTPIPDAAAATTGTALAASVRAQQEAVYVYQVAVRRLDNTATAARYLQVHEQMLQQAEALTRASCTEVPASEAGYRLPGKFAQDPASFLGALESSSLPGFGDLVALGTGDTRDWAIDGLLAAARRSTAWGADVPALPGIELDAGNLPPLPTPGSTPGTATGSKPGSR</sequence>
<feature type="compositionally biased region" description="Polar residues" evidence="1">
    <location>
        <begin position="205"/>
        <end position="229"/>
    </location>
</feature>
<protein>
    <submittedName>
        <fullName evidence="4">DUF4439 domain-containing protein</fullName>
    </submittedName>
</protein>
<dbReference type="OrthoDB" id="4955429at2"/>
<comment type="caution">
    <text evidence="4">The sequence shown here is derived from an EMBL/GenBank/DDBJ whole genome shotgun (WGS) entry which is preliminary data.</text>
</comment>
<feature type="domain" description="DUF4439" evidence="3">
    <location>
        <begin position="245"/>
        <end position="370"/>
    </location>
</feature>
<dbReference type="SUPFAM" id="SSF47240">
    <property type="entry name" value="Ferritin-like"/>
    <property type="match status" value="1"/>
</dbReference>
<dbReference type="Proteomes" id="UP000316500">
    <property type="component" value="Unassembled WGS sequence"/>
</dbReference>
<evidence type="ECO:0000256" key="2">
    <source>
        <dbReference type="SAM" id="Phobius"/>
    </source>
</evidence>
<dbReference type="InterPro" id="IPR029447">
    <property type="entry name" value="DUF4439"/>
</dbReference>
<evidence type="ECO:0000313" key="4">
    <source>
        <dbReference type="EMBL" id="TVU60434.1"/>
    </source>
</evidence>